<proteinExistence type="predicted"/>
<dbReference type="SUPFAM" id="SSF53167">
    <property type="entry name" value="Purine and uridine phosphorylases"/>
    <property type="match status" value="1"/>
</dbReference>
<dbReference type="GO" id="GO:0008782">
    <property type="term" value="F:adenosylhomocysteine nucleosidase activity"/>
    <property type="evidence" value="ECO:0007669"/>
    <property type="project" value="TreeGrafter"/>
</dbReference>
<dbReference type="GO" id="GO:0009116">
    <property type="term" value="P:nucleoside metabolic process"/>
    <property type="evidence" value="ECO:0007669"/>
    <property type="project" value="InterPro"/>
</dbReference>
<evidence type="ECO:0000313" key="3">
    <source>
        <dbReference type="Proteomes" id="UP000186657"/>
    </source>
</evidence>
<dbReference type="InterPro" id="IPR000845">
    <property type="entry name" value="Nucleoside_phosphorylase_d"/>
</dbReference>
<feature type="domain" description="Nucleoside phosphorylase" evidence="1">
    <location>
        <begin position="32"/>
        <end position="232"/>
    </location>
</feature>
<dbReference type="PANTHER" id="PTHR46832:SF1">
    <property type="entry name" value="5'-METHYLTHIOADENOSINE_S-ADENOSYLHOMOCYSTEINE NUCLEOSIDASE"/>
    <property type="match status" value="1"/>
</dbReference>
<dbReference type="Proteomes" id="UP000186657">
    <property type="component" value="Unassembled WGS sequence"/>
</dbReference>
<dbReference type="GO" id="GO:0008930">
    <property type="term" value="F:methylthioadenosine nucleosidase activity"/>
    <property type="evidence" value="ECO:0007669"/>
    <property type="project" value="TreeGrafter"/>
</dbReference>
<dbReference type="EMBL" id="MKZS01000001">
    <property type="protein sequence ID" value="OLT61157.1"/>
    <property type="molecule type" value="Genomic_DNA"/>
</dbReference>
<keyword evidence="3" id="KW-1185">Reference proteome</keyword>
<dbReference type="RefSeq" id="WP_075902040.1">
    <property type="nucleotide sequence ID" value="NZ_MKZS01000001.1"/>
</dbReference>
<evidence type="ECO:0000313" key="2">
    <source>
        <dbReference type="EMBL" id="OLT61157.1"/>
    </source>
</evidence>
<organism evidence="2 3">
    <name type="scientific">Moorena bouillonii PNG</name>
    <dbReference type="NCBI Taxonomy" id="568701"/>
    <lineage>
        <taxon>Bacteria</taxon>
        <taxon>Bacillati</taxon>
        <taxon>Cyanobacteriota</taxon>
        <taxon>Cyanophyceae</taxon>
        <taxon>Coleofasciculales</taxon>
        <taxon>Coleofasciculaceae</taxon>
        <taxon>Moorena</taxon>
    </lineage>
</organism>
<dbReference type="CDD" id="cd09008">
    <property type="entry name" value="MTAN"/>
    <property type="match status" value="1"/>
</dbReference>
<reference evidence="2 3" key="1">
    <citation type="submission" date="2016-10" db="EMBL/GenBank/DDBJ databases">
        <title>Comparative genomics uncovers the prolific and rare metabolic potential of the cyanobacterial genus Moorea.</title>
        <authorList>
            <person name="Leao T."/>
            <person name="Castelao G."/>
            <person name="Korobeynikov A."/>
            <person name="Monroe E.A."/>
            <person name="Podell S."/>
            <person name="Glukhov E."/>
            <person name="Allen E."/>
            <person name="Gerwick W.H."/>
            <person name="Gerwick L."/>
        </authorList>
    </citation>
    <scope>NUCLEOTIDE SEQUENCE [LARGE SCALE GENOMIC DNA]</scope>
    <source>
        <strain evidence="2 3">PNG5-198</strain>
    </source>
</reference>
<dbReference type="PANTHER" id="PTHR46832">
    <property type="entry name" value="5'-METHYLTHIOADENOSINE/S-ADENOSYLHOMOCYSTEINE NUCLEOSIDASE"/>
    <property type="match status" value="1"/>
</dbReference>
<dbReference type="Pfam" id="PF01048">
    <property type="entry name" value="PNP_UDP_1"/>
    <property type="match status" value="1"/>
</dbReference>
<comment type="caution">
    <text evidence="2">The sequence shown here is derived from an EMBL/GenBank/DDBJ whole genome shotgun (WGS) entry which is preliminary data.</text>
</comment>
<protein>
    <recommendedName>
        <fullName evidence="1">Nucleoside phosphorylase domain-containing protein</fullName>
    </recommendedName>
</protein>
<dbReference type="Gene3D" id="3.40.50.1580">
    <property type="entry name" value="Nucleoside phosphorylase domain"/>
    <property type="match status" value="1"/>
</dbReference>
<evidence type="ECO:0000259" key="1">
    <source>
        <dbReference type="Pfam" id="PF01048"/>
    </source>
</evidence>
<name>A0A1U7N5C8_9CYAN</name>
<sequence length="246" mass="27523">MTVTDVEKGSVLELLKPYPRRKKVLQVFCESEIYYLGKFGAFKTVVSKCRMGSMGQNSAILATEQALRKWNPRAILMVGIAFGKDGQKQNIGDVLVASQIISYEPQRVGENEEIIYRGSHPPSNTTLLNRFENVHDWKFKGIDDVPCKIRHGAILSGEKLVDEPEFKAKLFKQFPQAIGGEMEGTGLSSACMRVSKPWILVKSICDWADGKKHSKYQPLAARASASLVHHVLKQKTVLNGINQRSY</sequence>
<dbReference type="AlphaFoldDB" id="A0A1U7N5C8"/>
<dbReference type="InterPro" id="IPR035994">
    <property type="entry name" value="Nucleoside_phosphorylase_sf"/>
</dbReference>
<dbReference type="GO" id="GO:0005829">
    <property type="term" value="C:cytosol"/>
    <property type="evidence" value="ECO:0007669"/>
    <property type="project" value="TreeGrafter"/>
</dbReference>
<gene>
    <name evidence="2" type="ORF">BJP37_21180</name>
</gene>
<accession>A0A1U7N5C8</accession>
<dbReference type="GO" id="GO:0019284">
    <property type="term" value="P:L-methionine salvage from S-adenosylmethionine"/>
    <property type="evidence" value="ECO:0007669"/>
    <property type="project" value="TreeGrafter"/>
</dbReference>